<gene>
    <name evidence="3" type="ORF">GCM10023196_045560</name>
</gene>
<feature type="compositionally biased region" description="Low complexity" evidence="1">
    <location>
        <begin position="61"/>
        <end position="91"/>
    </location>
</feature>
<dbReference type="Pfam" id="PF12679">
    <property type="entry name" value="ABC2_membrane_2"/>
    <property type="match status" value="1"/>
</dbReference>
<dbReference type="EMBL" id="BAABHK010000006">
    <property type="protein sequence ID" value="GAA4628587.1"/>
    <property type="molecule type" value="Genomic_DNA"/>
</dbReference>
<keyword evidence="2" id="KW-1133">Transmembrane helix</keyword>
<feature type="compositionally biased region" description="Polar residues" evidence="1">
    <location>
        <begin position="1"/>
        <end position="10"/>
    </location>
</feature>
<name>A0ABP8UFA9_9ACTN</name>
<keyword evidence="4" id="KW-1185">Reference proteome</keyword>
<keyword evidence="2" id="KW-0472">Membrane</keyword>
<evidence type="ECO:0008006" key="5">
    <source>
        <dbReference type="Google" id="ProtNLM"/>
    </source>
</evidence>
<organism evidence="3 4">
    <name type="scientific">Actinoallomurus vinaceus</name>
    <dbReference type="NCBI Taxonomy" id="1080074"/>
    <lineage>
        <taxon>Bacteria</taxon>
        <taxon>Bacillati</taxon>
        <taxon>Actinomycetota</taxon>
        <taxon>Actinomycetes</taxon>
        <taxon>Streptosporangiales</taxon>
        <taxon>Thermomonosporaceae</taxon>
        <taxon>Actinoallomurus</taxon>
    </lineage>
</organism>
<protein>
    <recommendedName>
        <fullName evidence="5">ABC transporter permease</fullName>
    </recommendedName>
</protein>
<dbReference type="Proteomes" id="UP001501442">
    <property type="component" value="Unassembled WGS sequence"/>
</dbReference>
<evidence type="ECO:0000256" key="1">
    <source>
        <dbReference type="SAM" id="MobiDB-lite"/>
    </source>
</evidence>
<evidence type="ECO:0000256" key="2">
    <source>
        <dbReference type="SAM" id="Phobius"/>
    </source>
</evidence>
<evidence type="ECO:0000313" key="4">
    <source>
        <dbReference type="Proteomes" id="UP001501442"/>
    </source>
</evidence>
<reference evidence="4" key="1">
    <citation type="journal article" date="2019" name="Int. J. Syst. Evol. Microbiol.">
        <title>The Global Catalogue of Microorganisms (GCM) 10K type strain sequencing project: providing services to taxonomists for standard genome sequencing and annotation.</title>
        <authorList>
            <consortium name="The Broad Institute Genomics Platform"/>
            <consortium name="The Broad Institute Genome Sequencing Center for Infectious Disease"/>
            <person name="Wu L."/>
            <person name="Ma J."/>
        </authorList>
    </citation>
    <scope>NUCLEOTIDE SEQUENCE [LARGE SCALE GENOMIC DNA]</scope>
    <source>
        <strain evidence="4">JCM 17939</strain>
    </source>
</reference>
<dbReference type="PANTHER" id="PTHR37305">
    <property type="entry name" value="INTEGRAL MEMBRANE PROTEIN-RELATED"/>
    <property type="match status" value="1"/>
</dbReference>
<feature type="transmembrane region" description="Helical" evidence="2">
    <location>
        <begin position="318"/>
        <end position="335"/>
    </location>
</feature>
<dbReference type="RefSeq" id="WP_345432962.1">
    <property type="nucleotide sequence ID" value="NZ_BAABHK010000006.1"/>
</dbReference>
<feature type="transmembrane region" description="Helical" evidence="2">
    <location>
        <begin position="149"/>
        <end position="168"/>
    </location>
</feature>
<feature type="region of interest" description="Disordered" evidence="1">
    <location>
        <begin position="1"/>
        <end position="91"/>
    </location>
</feature>
<feature type="transmembrane region" description="Helical" evidence="2">
    <location>
        <begin position="288"/>
        <end position="311"/>
    </location>
</feature>
<sequence>MSTADISQGTDRVAIARETDAPTVETTGRAATAADARPAGATHAEGARAAEATDPENALSARAARAVATATGTHPAEATDPAGADPAGATRPATIAADTHPAEATHAEGAHAAEADRPAATATTVRSALGLRLFGSELGLVFRRRRNQALLLLLGAIPIVVGIALKLSTPRGDDAGPRLIAQVAGNGVFLTVGALFFVLPLILPLAISVVAGDSVAGEAGIGTLRYLLAVPAGRTRLLLVKYATTVTFCLAAVATLTATALATGLLLFPVGPVTLLSGSTVSLSEGLVRLLLVALYIAAGVATLAAIGLAVSTVTDSPIAAITTTAVLPVVSQVIDAVPQLRSVHPYLFTHWWYSYDDLLRAPIVTDHLTHGLLAFLAYTLVFGSVAWARFTSKDVTC</sequence>
<feature type="transmembrane region" description="Helical" evidence="2">
    <location>
        <begin position="242"/>
        <end position="268"/>
    </location>
</feature>
<feature type="compositionally biased region" description="Basic and acidic residues" evidence="1">
    <location>
        <begin position="100"/>
        <end position="117"/>
    </location>
</feature>
<comment type="caution">
    <text evidence="3">The sequence shown here is derived from an EMBL/GenBank/DDBJ whole genome shotgun (WGS) entry which is preliminary data.</text>
</comment>
<feature type="transmembrane region" description="Helical" evidence="2">
    <location>
        <begin position="369"/>
        <end position="389"/>
    </location>
</feature>
<proteinExistence type="predicted"/>
<feature type="transmembrane region" description="Helical" evidence="2">
    <location>
        <begin position="188"/>
        <end position="211"/>
    </location>
</feature>
<feature type="compositionally biased region" description="Low complexity" evidence="1">
    <location>
        <begin position="26"/>
        <end position="52"/>
    </location>
</feature>
<evidence type="ECO:0000313" key="3">
    <source>
        <dbReference type="EMBL" id="GAA4628587.1"/>
    </source>
</evidence>
<feature type="region of interest" description="Disordered" evidence="1">
    <location>
        <begin position="100"/>
        <end position="119"/>
    </location>
</feature>
<accession>A0ABP8UFA9</accession>
<dbReference type="PANTHER" id="PTHR37305:SF1">
    <property type="entry name" value="MEMBRANE PROTEIN"/>
    <property type="match status" value="1"/>
</dbReference>
<keyword evidence="2" id="KW-0812">Transmembrane</keyword>